<dbReference type="Gene3D" id="3.10.400.10">
    <property type="entry name" value="Sulfate adenylyltransferase"/>
    <property type="match status" value="1"/>
</dbReference>
<dbReference type="RefSeq" id="WP_197661057.1">
    <property type="nucleotide sequence ID" value="NZ_JAEAGR010000006.1"/>
</dbReference>
<dbReference type="AlphaFoldDB" id="A0A8J7KW19"/>
<dbReference type="InterPro" id="IPR015947">
    <property type="entry name" value="PUA-like_sf"/>
</dbReference>
<protein>
    <submittedName>
        <fullName evidence="2">ASCH domain-containing protein</fullName>
    </submittedName>
</protein>
<name>A0A8J7KW19_9FIRM</name>
<reference evidence="2" key="1">
    <citation type="submission" date="2020-12" db="EMBL/GenBank/DDBJ databases">
        <title>M. sibirica DSM 26468T genome.</title>
        <authorList>
            <person name="Thieme N."/>
            <person name="Rettenmaier R."/>
            <person name="Zverlov V."/>
            <person name="Liebl W."/>
        </authorList>
    </citation>
    <scope>NUCLEOTIDE SEQUENCE</scope>
    <source>
        <strain evidence="2">DSM 26468</strain>
    </source>
</reference>
<dbReference type="CDD" id="cd06553">
    <property type="entry name" value="ASCH_Ef3133_like"/>
    <property type="match status" value="1"/>
</dbReference>
<dbReference type="Proteomes" id="UP000623269">
    <property type="component" value="Unassembled WGS sequence"/>
</dbReference>
<dbReference type="SMART" id="SM01022">
    <property type="entry name" value="ASCH"/>
    <property type="match status" value="1"/>
</dbReference>
<dbReference type="PANTHER" id="PTHR39203">
    <property type="entry name" value="CYTOPLASMIC PROTEIN-RELATED"/>
    <property type="match status" value="1"/>
</dbReference>
<evidence type="ECO:0000313" key="2">
    <source>
        <dbReference type="EMBL" id="MBH1940840.1"/>
    </source>
</evidence>
<organism evidence="2 3">
    <name type="scientific">Mobilitalea sibirica</name>
    <dbReference type="NCBI Taxonomy" id="1462919"/>
    <lineage>
        <taxon>Bacteria</taxon>
        <taxon>Bacillati</taxon>
        <taxon>Bacillota</taxon>
        <taxon>Clostridia</taxon>
        <taxon>Lachnospirales</taxon>
        <taxon>Lachnospiraceae</taxon>
        <taxon>Mobilitalea</taxon>
    </lineage>
</organism>
<dbReference type="InterPro" id="IPR009326">
    <property type="entry name" value="DUF984"/>
</dbReference>
<comment type="caution">
    <text evidence="2">The sequence shown here is derived from an EMBL/GenBank/DDBJ whole genome shotgun (WGS) entry which is preliminary data.</text>
</comment>
<dbReference type="PIRSF" id="PIRSF021320">
    <property type="entry name" value="DUF984"/>
    <property type="match status" value="1"/>
</dbReference>
<keyword evidence="3" id="KW-1185">Reference proteome</keyword>
<dbReference type="SUPFAM" id="SSF88697">
    <property type="entry name" value="PUA domain-like"/>
    <property type="match status" value="1"/>
</dbReference>
<proteinExistence type="predicted"/>
<dbReference type="EMBL" id="JAEAGR010000006">
    <property type="protein sequence ID" value="MBH1940840.1"/>
    <property type="molecule type" value="Genomic_DNA"/>
</dbReference>
<gene>
    <name evidence="2" type="ORF">I5677_08060</name>
</gene>
<dbReference type="InterPro" id="IPR007374">
    <property type="entry name" value="ASCH_domain"/>
</dbReference>
<sequence length="157" mass="18191">MKNASVEAMWKEYVSSQGETILSTDKHYTSWHFCDNEEDANALAELVLEGVKRATASLYLSYEYENEELPKVGDYCIITDWSGIARCIIEVVKIDVVPYCKVTKEFAATEGEGDKSLEYWRKVHWDYFSREMESMGKEADQDMLVVCEEFQVVYPKH</sequence>
<feature type="domain" description="ASCH" evidence="1">
    <location>
        <begin position="31"/>
        <end position="154"/>
    </location>
</feature>
<evidence type="ECO:0000259" key="1">
    <source>
        <dbReference type="SMART" id="SM01022"/>
    </source>
</evidence>
<evidence type="ECO:0000313" key="3">
    <source>
        <dbReference type="Proteomes" id="UP000623269"/>
    </source>
</evidence>
<accession>A0A8J7KW19</accession>
<dbReference type="PANTHER" id="PTHR39203:SF1">
    <property type="entry name" value="CYTOPLASMIC PROTEIN"/>
    <property type="match status" value="1"/>
</dbReference>
<dbReference type="Pfam" id="PF04266">
    <property type="entry name" value="ASCH"/>
    <property type="match status" value="1"/>
</dbReference>